<gene>
    <name evidence="2" type="ORF">KL86DES1_10016</name>
</gene>
<evidence type="ECO:0000313" key="2">
    <source>
        <dbReference type="EMBL" id="SCM69893.1"/>
    </source>
</evidence>
<dbReference type="Pfam" id="PF16932">
    <property type="entry name" value="T4SS_TraI"/>
    <property type="match status" value="1"/>
</dbReference>
<name>A0A212KX84_9BACT</name>
<dbReference type="RefSeq" id="WP_179981452.1">
    <property type="nucleotide sequence ID" value="NZ_LT608333.1"/>
</dbReference>
<feature type="signal peptide" evidence="1">
    <location>
        <begin position="1"/>
        <end position="19"/>
    </location>
</feature>
<feature type="chain" id="PRO_5013007607" evidence="1">
    <location>
        <begin position="20"/>
        <end position="318"/>
    </location>
</feature>
<keyword evidence="1" id="KW-0732">Signal</keyword>
<dbReference type="AlphaFoldDB" id="A0A212KX84"/>
<proteinExistence type="predicted"/>
<organism evidence="2">
    <name type="scientific">uncultured Desulfovibrio sp</name>
    <dbReference type="NCBI Taxonomy" id="167968"/>
    <lineage>
        <taxon>Bacteria</taxon>
        <taxon>Pseudomonadati</taxon>
        <taxon>Thermodesulfobacteriota</taxon>
        <taxon>Desulfovibrionia</taxon>
        <taxon>Desulfovibrionales</taxon>
        <taxon>Desulfovibrionaceae</taxon>
        <taxon>Desulfovibrio</taxon>
        <taxon>environmental samples</taxon>
    </lineage>
</organism>
<dbReference type="EMBL" id="FMJC01000001">
    <property type="protein sequence ID" value="SCM69893.1"/>
    <property type="molecule type" value="Genomic_DNA"/>
</dbReference>
<sequence length="318" mass="34878">MSRRICLLLVMLLSLWGCAAKKEAQEPTPLVPMPPLENVAATPPKPVSVAPAQEEGQTLTVYRPADTASGPRRGEPEELAALLEMKGEPVNVTAVNLMRPNAIREAAQTVTFQAAMAYRYKQLVAATERHSAALDAAFNFSPLLMTQGDALILPPVLTRAEASMRIESEDAATTANTSYELLAPARYVPTVPTWREFLMTDGFPEPEKPNPAVMPKNDKERAIWRAAVREAWAQGLTEADQLYADNVSRMARQYRGVMLYHLLTAQHLLSQVNTASADLGMKTTDNGSKLHIGQKVYRITAPSAFTPDNAAQTTPRRK</sequence>
<accession>A0A212KX84</accession>
<evidence type="ECO:0000256" key="1">
    <source>
        <dbReference type="SAM" id="SignalP"/>
    </source>
</evidence>
<dbReference type="InterPro" id="IPR031618">
    <property type="entry name" value="T4SS_TraI"/>
</dbReference>
<protein>
    <submittedName>
        <fullName evidence="2">Uncharacterized protein</fullName>
    </submittedName>
</protein>
<reference evidence="2" key="1">
    <citation type="submission" date="2016-08" db="EMBL/GenBank/DDBJ databases">
        <authorList>
            <person name="Seilhamer J.J."/>
        </authorList>
    </citation>
    <scope>NUCLEOTIDE SEQUENCE</scope>
    <source>
        <strain evidence="2">86-1</strain>
    </source>
</reference>